<dbReference type="EMBL" id="CP000702">
    <property type="protein sequence ID" value="ABQ47034.1"/>
    <property type="molecule type" value="Genomic_DNA"/>
</dbReference>
<evidence type="ECO:0000259" key="1">
    <source>
        <dbReference type="PROSITE" id="PS51186"/>
    </source>
</evidence>
<accession>A5ILG1</accession>
<dbReference type="RefSeq" id="WP_011943570.1">
    <property type="nucleotide sequence ID" value="NC_009486.1"/>
</dbReference>
<dbReference type="GO" id="GO:0008080">
    <property type="term" value="F:N-acetyltransferase activity"/>
    <property type="evidence" value="ECO:0007669"/>
    <property type="project" value="InterPro"/>
</dbReference>
<dbReference type="AlphaFoldDB" id="A5ILG1"/>
<dbReference type="InterPro" id="IPR016181">
    <property type="entry name" value="Acyl_CoA_acyltransferase"/>
</dbReference>
<dbReference type="InterPro" id="IPR039840">
    <property type="entry name" value="NAA80"/>
</dbReference>
<dbReference type="Gene3D" id="3.40.630.30">
    <property type="match status" value="1"/>
</dbReference>
<dbReference type="PANTHER" id="PTHR13538:SF4">
    <property type="entry name" value="N-ALPHA-ACETYLTRANSFERASE 80"/>
    <property type="match status" value="1"/>
</dbReference>
<dbReference type="InterPro" id="IPR000182">
    <property type="entry name" value="GNAT_dom"/>
</dbReference>
<dbReference type="KEGG" id="tpt:Tpet_1016"/>
<sequence length="144" mass="16912">MKVIFFENDEELLREALNIRREVFVEEQGVPEEEELDGKDSASVHVLLEKEGKFIGTARIRKIDDGTFKIERVAILKEERGKGYGRFLMENIERELFPKGVQKIVLNAQIQVREFYERLGYRAEGEPFYEANIPHVRMVKVVKR</sequence>
<name>A5ILG1_THEP1</name>
<protein>
    <submittedName>
        <fullName evidence="2">GCN5-related N-acetyltransferase</fullName>
    </submittedName>
</protein>
<dbReference type="eggNOG" id="COG2153">
    <property type="taxonomic scope" value="Bacteria"/>
</dbReference>
<keyword evidence="2" id="KW-0808">Transferase</keyword>
<dbReference type="PROSITE" id="PS51186">
    <property type="entry name" value="GNAT"/>
    <property type="match status" value="1"/>
</dbReference>
<dbReference type="STRING" id="390874.Tpet_1016"/>
<organism evidence="2 3">
    <name type="scientific">Thermotoga petrophila (strain ATCC BAA-488 / DSM 13995 / JCM 10881 / RKU-1)</name>
    <dbReference type="NCBI Taxonomy" id="390874"/>
    <lineage>
        <taxon>Bacteria</taxon>
        <taxon>Thermotogati</taxon>
        <taxon>Thermotogota</taxon>
        <taxon>Thermotogae</taxon>
        <taxon>Thermotogales</taxon>
        <taxon>Thermotogaceae</taxon>
        <taxon>Thermotoga</taxon>
    </lineage>
</organism>
<dbReference type="CDD" id="cd04301">
    <property type="entry name" value="NAT_SF"/>
    <property type="match status" value="1"/>
</dbReference>
<evidence type="ECO:0000313" key="2">
    <source>
        <dbReference type="EMBL" id="ABQ47034.1"/>
    </source>
</evidence>
<feature type="domain" description="N-acetyltransferase" evidence="1">
    <location>
        <begin position="3"/>
        <end position="143"/>
    </location>
</feature>
<evidence type="ECO:0000313" key="3">
    <source>
        <dbReference type="Proteomes" id="UP000006558"/>
    </source>
</evidence>
<dbReference type="GO" id="GO:0005737">
    <property type="term" value="C:cytoplasm"/>
    <property type="evidence" value="ECO:0007669"/>
    <property type="project" value="TreeGrafter"/>
</dbReference>
<proteinExistence type="predicted"/>
<dbReference type="Pfam" id="PF13673">
    <property type="entry name" value="Acetyltransf_10"/>
    <property type="match status" value="1"/>
</dbReference>
<dbReference type="PANTHER" id="PTHR13538">
    <property type="entry name" value="N-ACETYLTRANSFERASE 6"/>
    <property type="match status" value="1"/>
</dbReference>
<dbReference type="SUPFAM" id="SSF55729">
    <property type="entry name" value="Acyl-CoA N-acyltransferases (Nat)"/>
    <property type="match status" value="1"/>
</dbReference>
<dbReference type="Proteomes" id="UP000006558">
    <property type="component" value="Chromosome"/>
</dbReference>
<dbReference type="HOGENOM" id="CLU_056607_6_2_0"/>
<reference evidence="2 3" key="2">
    <citation type="journal article" date="2009" name="Proc. Natl. Acad. Sci. U.S.A.">
        <title>On the chimeric nature, thermophilic origin, and phylogenetic placement of the Thermotogales.</title>
        <authorList>
            <person name="Zhaxybayeva O."/>
            <person name="Swithers K.S."/>
            <person name="Lapierre P."/>
            <person name="Fournier G.P."/>
            <person name="Bickhart D.M."/>
            <person name="DeBoy R.T."/>
            <person name="Nelson K.E."/>
            <person name="Nesbo C.L."/>
            <person name="Doolittle W.F."/>
            <person name="Gogarten J.P."/>
            <person name="Noll K.M."/>
        </authorList>
    </citation>
    <scope>NUCLEOTIDE SEQUENCE [LARGE SCALE GENOMIC DNA]</scope>
    <source>
        <strain evidence="3">ATCC BAA-488 / DSM 13995 / JCM 10881 / RKU-1</strain>
    </source>
</reference>
<dbReference type="GO" id="GO:1905502">
    <property type="term" value="F:acetyl-CoA binding"/>
    <property type="evidence" value="ECO:0007669"/>
    <property type="project" value="TreeGrafter"/>
</dbReference>
<reference evidence="3" key="1">
    <citation type="submission" date="2007-05" db="EMBL/GenBank/DDBJ databases">
        <title>Complete sequence of Thermotoga petrophila RKU-1.</title>
        <authorList>
            <consortium name="US DOE Joint Genome Institute"/>
            <person name="Copeland A."/>
            <person name="Lucas S."/>
            <person name="Lapidus A."/>
            <person name="Barry K."/>
            <person name="Glavina del Rio T."/>
            <person name="Dalin E."/>
            <person name="Tice H."/>
            <person name="Pitluck S."/>
            <person name="Sims D."/>
            <person name="Brettin T."/>
            <person name="Bruce D."/>
            <person name="Detter J.C."/>
            <person name="Han C."/>
            <person name="Tapia R."/>
            <person name="Schmutz J."/>
            <person name="Larimer F."/>
            <person name="Land M."/>
            <person name="Hauser L."/>
            <person name="Kyrpides N."/>
            <person name="Mikhailova N."/>
            <person name="Nelson K."/>
            <person name="Gogarten J.P."/>
            <person name="Noll K."/>
            <person name="Richardson P."/>
        </authorList>
    </citation>
    <scope>NUCLEOTIDE SEQUENCE [LARGE SCALE GENOMIC DNA]</scope>
    <source>
        <strain evidence="3">ATCC BAA-488 / DSM 13995 / JCM 10881 / RKU-1</strain>
    </source>
</reference>
<gene>
    <name evidence="2" type="ordered locus">Tpet_1016</name>
</gene>